<evidence type="ECO:0000313" key="2">
    <source>
        <dbReference type="Proteomes" id="UP000199598"/>
    </source>
</evidence>
<evidence type="ECO:0008006" key="3">
    <source>
        <dbReference type="Google" id="ProtNLM"/>
    </source>
</evidence>
<gene>
    <name evidence="1" type="ORF">SAMN04488518_108106</name>
</gene>
<comment type="caution">
    <text evidence="1">The sequence shown here is derived from an EMBL/GenBank/DDBJ whole genome shotgun (WGS) entry which is preliminary data.</text>
</comment>
<reference evidence="1 2" key="1">
    <citation type="submission" date="2016-10" db="EMBL/GenBank/DDBJ databases">
        <authorList>
            <person name="Varghese N."/>
            <person name="Submissions S."/>
        </authorList>
    </citation>
    <scope>NUCLEOTIDE SEQUENCE [LARGE SCALE GENOMIC DNA]</scope>
    <source>
        <strain evidence="1 2">DSM 16392</strain>
    </source>
</reference>
<evidence type="ECO:0000313" key="1">
    <source>
        <dbReference type="EMBL" id="SFK71218.1"/>
    </source>
</evidence>
<proteinExistence type="predicted"/>
<keyword evidence="2" id="KW-1185">Reference proteome</keyword>
<dbReference type="SUPFAM" id="SSF55486">
    <property type="entry name" value="Metalloproteases ('zincins'), catalytic domain"/>
    <property type="match status" value="1"/>
</dbReference>
<dbReference type="InterPro" id="IPR027268">
    <property type="entry name" value="Peptidase_M4/M1_CTD_sf"/>
</dbReference>
<sequence length="408" mass="45504">MHLPLFSLISFLLITPVLADAPPLQIIIEANVASPMNGTATVSFPTPQNVKLLKPRTLQSDTKTSSFQFLCDGIQKANVAYEEQFSCRELQWTVTFQNVQTAPHAIANQQNLYSPAGWWSLTEWDDIPRFEGISKVEICGKVHGKTYAIKCNPLPAPNQPPLILTWGKSTKTLATGQTALTLFKDDPTSTMKAENLLALQQQLEYLQEVLGSEENAPSYIDLVWVAIDKELRQTAGAAGKQAFLANFAVTDGTATNDSIAKLHWVSAHELFHMLANQPYPLWISESLAQYYGYKSLEKAGLQTETPMEQWQIFKERYPHAATGLYEAHLNVTRENNSSYYPLFYMKGAAFWQKVDQELQKAGTSLDEVLPRIKSAASNDATLSSGTINLLKTTLSEQLVSTLQQQYLH</sequence>
<organism evidence="1 2">
    <name type="scientific">Pseudovibrio ascidiaceicola</name>
    <dbReference type="NCBI Taxonomy" id="285279"/>
    <lineage>
        <taxon>Bacteria</taxon>
        <taxon>Pseudomonadati</taxon>
        <taxon>Pseudomonadota</taxon>
        <taxon>Alphaproteobacteria</taxon>
        <taxon>Hyphomicrobiales</taxon>
        <taxon>Stappiaceae</taxon>
        <taxon>Pseudovibrio</taxon>
    </lineage>
</organism>
<dbReference type="RefSeq" id="WP_093520900.1">
    <property type="nucleotide sequence ID" value="NZ_FOSK01000008.1"/>
</dbReference>
<dbReference type="Proteomes" id="UP000199598">
    <property type="component" value="Unassembled WGS sequence"/>
</dbReference>
<dbReference type="EMBL" id="FOSK01000008">
    <property type="protein sequence ID" value="SFK71218.1"/>
    <property type="molecule type" value="Genomic_DNA"/>
</dbReference>
<name>A0A1I4BQX7_9HYPH</name>
<dbReference type="Gene3D" id="1.10.390.10">
    <property type="entry name" value="Neutral Protease Domain 2"/>
    <property type="match status" value="1"/>
</dbReference>
<protein>
    <recommendedName>
        <fullName evidence="3">Peptidase MA-like domain-containing protein</fullName>
    </recommendedName>
</protein>
<accession>A0A1I4BQX7</accession>